<accession>A0A928Z3C8</accession>
<comment type="cofactor">
    <cofactor evidence="1">
        <name>Fe(2+)</name>
        <dbReference type="ChEBI" id="CHEBI:29033"/>
    </cofactor>
</comment>
<evidence type="ECO:0000256" key="1">
    <source>
        <dbReference type="ARBA" id="ARBA00001954"/>
    </source>
</evidence>
<feature type="domain" description="TubC N-terminal docking" evidence="5">
    <location>
        <begin position="4"/>
        <end position="52"/>
    </location>
</feature>
<dbReference type="AlphaFoldDB" id="A0A928Z3C8"/>
<dbReference type="Gene3D" id="3.60.130.10">
    <property type="entry name" value="Clavaminate synthase-like"/>
    <property type="match status" value="1"/>
</dbReference>
<reference evidence="6" key="1">
    <citation type="submission" date="2020-10" db="EMBL/GenBank/DDBJ databases">
        <authorList>
            <person name="Castelo-Branco R."/>
            <person name="Eusebio N."/>
            <person name="Adriana R."/>
            <person name="Vieira A."/>
            <person name="Brugerolle De Fraissinette N."/>
            <person name="Rezende De Castro R."/>
            <person name="Schneider M.P."/>
            <person name="Vasconcelos V."/>
            <person name="Leao P.N."/>
        </authorList>
    </citation>
    <scope>NUCLEOTIDE SEQUENCE</scope>
    <source>
        <strain evidence="6">LEGE 11480</strain>
    </source>
</reference>
<dbReference type="InterPro" id="IPR042098">
    <property type="entry name" value="TauD-like_sf"/>
</dbReference>
<keyword evidence="6" id="KW-0223">Dioxygenase</keyword>
<evidence type="ECO:0000256" key="3">
    <source>
        <dbReference type="ARBA" id="ARBA00023194"/>
    </source>
</evidence>
<dbReference type="Pfam" id="PF18563">
    <property type="entry name" value="TubC_N"/>
    <property type="match status" value="1"/>
</dbReference>
<organism evidence="6 7">
    <name type="scientific">Romeriopsis navalis LEGE 11480</name>
    <dbReference type="NCBI Taxonomy" id="2777977"/>
    <lineage>
        <taxon>Bacteria</taxon>
        <taxon>Bacillati</taxon>
        <taxon>Cyanobacteriota</taxon>
        <taxon>Cyanophyceae</taxon>
        <taxon>Leptolyngbyales</taxon>
        <taxon>Leptolyngbyaceae</taxon>
        <taxon>Romeriopsis</taxon>
        <taxon>Romeriopsis navalis</taxon>
    </lineage>
</organism>
<evidence type="ECO:0000313" key="7">
    <source>
        <dbReference type="Proteomes" id="UP000625316"/>
    </source>
</evidence>
<evidence type="ECO:0000259" key="4">
    <source>
        <dbReference type="Pfam" id="PF02668"/>
    </source>
</evidence>
<dbReference type="Pfam" id="PF02668">
    <property type="entry name" value="TauD"/>
    <property type="match status" value="1"/>
</dbReference>
<dbReference type="RefSeq" id="WP_264323879.1">
    <property type="nucleotide sequence ID" value="NZ_JADEXQ010000010.1"/>
</dbReference>
<dbReference type="Proteomes" id="UP000625316">
    <property type="component" value="Unassembled WGS sequence"/>
</dbReference>
<dbReference type="Gene3D" id="1.10.10.1830">
    <property type="entry name" value="Non-ribosomal peptide synthase, adenylation domain"/>
    <property type="match status" value="1"/>
</dbReference>
<evidence type="ECO:0000259" key="5">
    <source>
        <dbReference type="Pfam" id="PF18563"/>
    </source>
</evidence>
<proteinExistence type="predicted"/>
<name>A0A928Z3C8_9CYAN</name>
<sequence>MNTHEFLDYLKHSQINLSLQNGQLKCRAPKGLLTSTLRTEIAARKVEIFQCLEALAVASPPSIQRRDLVETSIANTSSSPETNPADITLKPDNFPLVVTAPAPNVNLCDWIVEHRSAMRTKILTQGAILFRNFKLDGVIDFERFIQRISGPTIPYSGESAGVTPRTTLHNHIYTSTEFSPRYHLPLHNECSFAYTWPLKIFFYCLEASSQGGATPIADSRNVLQRLPDSIKQGFIDRGVMYTRNYGLASGPTWQKVFNTTDKAVVEDCCRQAGTSVTWYPGDRLLTQTQRSAILQHPKTGESVWFNHIYQTNIASLDPNLNHALREAFKPEELPRNSYYGDGSEIEASVLEAIKTAYQQETVRFDWQSGDVLMLDNMLTAHGREPFMPPRQVVVGMSEPFNRDLTSPVI</sequence>
<gene>
    <name evidence="6" type="ORF">IQ266_04695</name>
</gene>
<dbReference type="InterPro" id="IPR003819">
    <property type="entry name" value="TauD/TfdA-like"/>
</dbReference>
<keyword evidence="7" id="KW-1185">Reference proteome</keyword>
<dbReference type="InterPro" id="IPR044894">
    <property type="entry name" value="TubC_N_sf"/>
</dbReference>
<dbReference type="EMBL" id="JADEXQ010000010">
    <property type="protein sequence ID" value="MBE9029058.1"/>
    <property type="molecule type" value="Genomic_DNA"/>
</dbReference>
<feature type="domain" description="TauD/TfdA-like" evidence="4">
    <location>
        <begin position="103"/>
        <end position="391"/>
    </location>
</feature>
<dbReference type="PANTHER" id="PTHR10696:SF56">
    <property type="entry name" value="TAUD_TFDA-LIKE DOMAIN-CONTAINING PROTEIN"/>
    <property type="match status" value="1"/>
</dbReference>
<dbReference type="GO" id="GO:0051213">
    <property type="term" value="F:dioxygenase activity"/>
    <property type="evidence" value="ECO:0007669"/>
    <property type="project" value="UniProtKB-KW"/>
</dbReference>
<dbReference type="InterPro" id="IPR050411">
    <property type="entry name" value="AlphaKG_dependent_hydroxylases"/>
</dbReference>
<evidence type="ECO:0000256" key="2">
    <source>
        <dbReference type="ARBA" id="ARBA00023002"/>
    </source>
</evidence>
<dbReference type="GO" id="GO:0017000">
    <property type="term" value="P:antibiotic biosynthetic process"/>
    <property type="evidence" value="ECO:0007669"/>
    <property type="project" value="UniProtKB-KW"/>
</dbReference>
<dbReference type="SUPFAM" id="SSF51197">
    <property type="entry name" value="Clavaminate synthase-like"/>
    <property type="match status" value="1"/>
</dbReference>
<comment type="caution">
    <text evidence="6">The sequence shown here is derived from an EMBL/GenBank/DDBJ whole genome shotgun (WGS) entry which is preliminary data.</text>
</comment>
<protein>
    <submittedName>
        <fullName evidence="6">TauD/TfdA family dioxygenase</fullName>
    </submittedName>
</protein>
<keyword evidence="3" id="KW-0045">Antibiotic biosynthesis</keyword>
<dbReference type="PANTHER" id="PTHR10696">
    <property type="entry name" value="GAMMA-BUTYROBETAINE HYDROXYLASE-RELATED"/>
    <property type="match status" value="1"/>
</dbReference>
<evidence type="ECO:0000313" key="6">
    <source>
        <dbReference type="EMBL" id="MBE9029058.1"/>
    </source>
</evidence>
<keyword evidence="2" id="KW-0560">Oxidoreductase</keyword>
<dbReference type="InterPro" id="IPR041464">
    <property type="entry name" value="TubC_N"/>
</dbReference>